<evidence type="ECO:0000256" key="1">
    <source>
        <dbReference type="SAM" id="MobiDB-lite"/>
    </source>
</evidence>
<dbReference type="AlphaFoldDB" id="A0A0E9WWS2"/>
<protein>
    <submittedName>
        <fullName evidence="2">Uncharacterized protein</fullName>
    </submittedName>
</protein>
<organism evidence="2">
    <name type="scientific">Anguilla anguilla</name>
    <name type="common">European freshwater eel</name>
    <name type="synonym">Muraena anguilla</name>
    <dbReference type="NCBI Taxonomy" id="7936"/>
    <lineage>
        <taxon>Eukaryota</taxon>
        <taxon>Metazoa</taxon>
        <taxon>Chordata</taxon>
        <taxon>Craniata</taxon>
        <taxon>Vertebrata</taxon>
        <taxon>Euteleostomi</taxon>
        <taxon>Actinopterygii</taxon>
        <taxon>Neopterygii</taxon>
        <taxon>Teleostei</taxon>
        <taxon>Anguilliformes</taxon>
        <taxon>Anguillidae</taxon>
        <taxon>Anguilla</taxon>
    </lineage>
</organism>
<feature type="compositionally biased region" description="Basic and acidic residues" evidence="1">
    <location>
        <begin position="29"/>
        <end position="48"/>
    </location>
</feature>
<reference evidence="2" key="2">
    <citation type="journal article" date="2015" name="Fish Shellfish Immunol.">
        <title>Early steps in the European eel (Anguilla anguilla)-Vibrio vulnificus interaction in the gills: Role of the RtxA13 toxin.</title>
        <authorList>
            <person name="Callol A."/>
            <person name="Pajuelo D."/>
            <person name="Ebbesson L."/>
            <person name="Teles M."/>
            <person name="MacKenzie S."/>
            <person name="Amaro C."/>
        </authorList>
    </citation>
    <scope>NUCLEOTIDE SEQUENCE</scope>
</reference>
<name>A0A0E9WWS2_ANGAN</name>
<sequence>MERGAQNSESKAQVERSFKSENEGQTDQVRGRDEVRLTEKKAQTEKANSETLTVSGSTQGNNTKAF</sequence>
<accession>A0A0E9WWS2</accession>
<evidence type="ECO:0000313" key="2">
    <source>
        <dbReference type="EMBL" id="JAH94887.1"/>
    </source>
</evidence>
<feature type="compositionally biased region" description="Polar residues" evidence="1">
    <location>
        <begin position="49"/>
        <end position="66"/>
    </location>
</feature>
<feature type="compositionally biased region" description="Basic and acidic residues" evidence="1">
    <location>
        <begin position="12"/>
        <end position="22"/>
    </location>
</feature>
<proteinExistence type="predicted"/>
<reference evidence="2" key="1">
    <citation type="submission" date="2014-11" db="EMBL/GenBank/DDBJ databases">
        <authorList>
            <person name="Amaro Gonzalez C."/>
        </authorList>
    </citation>
    <scope>NUCLEOTIDE SEQUENCE</scope>
</reference>
<feature type="region of interest" description="Disordered" evidence="1">
    <location>
        <begin position="1"/>
        <end position="66"/>
    </location>
</feature>
<dbReference type="EMBL" id="GBXM01013690">
    <property type="protein sequence ID" value="JAH94887.1"/>
    <property type="molecule type" value="Transcribed_RNA"/>
</dbReference>
<feature type="compositionally biased region" description="Polar residues" evidence="1">
    <location>
        <begin position="1"/>
        <end position="11"/>
    </location>
</feature>